<gene>
    <name evidence="5" type="ORF">Daesc_001279</name>
</gene>
<protein>
    <recommendedName>
        <fullName evidence="4">Ferric reductase NAD binding domain-containing protein</fullName>
    </recommendedName>
</protein>
<sequence length="256" mass="27854">MVSDLALKVTIPIDTTWRPGEGARQPKLVFYVQPRGGLTGHLAKAAALKPGYSVPVLIDGPYGGVQGRPLYTYDYNLVIACGAGAGLSLPFVMESLLRSAWNQRTENKKPGTKIQVVMATRDSRLAQWYEEALVEYLEENGVDMVPDNLDISIYQTGMQEPKSDNATKDPESSDEKLNGNSQVVRRLPINVFSGRPDIRTVVRDAANQSGLSVGIAACGPREILKIVQDEAAAAQLRIMSSKSSASEVYLHSEVFS</sequence>
<dbReference type="PANTHER" id="PTHR32361">
    <property type="entry name" value="FERRIC/CUPRIC REDUCTASE TRANSMEMBRANE COMPONENT"/>
    <property type="match status" value="1"/>
</dbReference>
<evidence type="ECO:0000256" key="3">
    <source>
        <dbReference type="SAM" id="MobiDB-lite"/>
    </source>
</evidence>
<keyword evidence="2" id="KW-0560">Oxidoreductase</keyword>
<name>A0AAX6N0Q9_9PEZI</name>
<dbReference type="Pfam" id="PF08030">
    <property type="entry name" value="NAD_binding_6"/>
    <property type="match status" value="1"/>
</dbReference>
<feature type="domain" description="Ferric reductase NAD binding" evidence="4">
    <location>
        <begin position="77"/>
        <end position="229"/>
    </location>
</feature>
<evidence type="ECO:0000313" key="5">
    <source>
        <dbReference type="EMBL" id="KAK6958478.1"/>
    </source>
</evidence>
<dbReference type="GO" id="GO:0015677">
    <property type="term" value="P:copper ion import"/>
    <property type="evidence" value="ECO:0007669"/>
    <property type="project" value="TreeGrafter"/>
</dbReference>
<keyword evidence="6" id="KW-1185">Reference proteome</keyword>
<dbReference type="GO" id="GO:0006879">
    <property type="term" value="P:intracellular iron ion homeostasis"/>
    <property type="evidence" value="ECO:0007669"/>
    <property type="project" value="TreeGrafter"/>
</dbReference>
<organism evidence="5 6">
    <name type="scientific">Daldinia eschscholtzii</name>
    <dbReference type="NCBI Taxonomy" id="292717"/>
    <lineage>
        <taxon>Eukaryota</taxon>
        <taxon>Fungi</taxon>
        <taxon>Dikarya</taxon>
        <taxon>Ascomycota</taxon>
        <taxon>Pezizomycotina</taxon>
        <taxon>Sordariomycetes</taxon>
        <taxon>Xylariomycetidae</taxon>
        <taxon>Xylariales</taxon>
        <taxon>Hypoxylaceae</taxon>
        <taxon>Daldinia</taxon>
    </lineage>
</organism>
<comment type="caution">
    <text evidence="5">The sequence shown here is derived from an EMBL/GenBank/DDBJ whole genome shotgun (WGS) entry which is preliminary data.</text>
</comment>
<keyword evidence="1" id="KW-0813">Transport</keyword>
<evidence type="ECO:0000256" key="2">
    <source>
        <dbReference type="ARBA" id="ARBA00023002"/>
    </source>
</evidence>
<dbReference type="CDD" id="cd06186">
    <property type="entry name" value="NOX_Duox_like_FAD_NADP"/>
    <property type="match status" value="1"/>
</dbReference>
<feature type="region of interest" description="Disordered" evidence="3">
    <location>
        <begin position="159"/>
        <end position="179"/>
    </location>
</feature>
<dbReference type="InterPro" id="IPR051410">
    <property type="entry name" value="Ferric/Cupric_Reductase"/>
</dbReference>
<dbReference type="InterPro" id="IPR039261">
    <property type="entry name" value="FNR_nucleotide-bd"/>
</dbReference>
<proteinExistence type="predicted"/>
<dbReference type="GO" id="GO:0006826">
    <property type="term" value="P:iron ion transport"/>
    <property type="evidence" value="ECO:0007669"/>
    <property type="project" value="TreeGrafter"/>
</dbReference>
<feature type="compositionally biased region" description="Basic and acidic residues" evidence="3">
    <location>
        <begin position="161"/>
        <end position="177"/>
    </location>
</feature>
<dbReference type="Gene3D" id="3.40.50.80">
    <property type="entry name" value="Nucleotide-binding domain of ferredoxin-NADP reductase (FNR) module"/>
    <property type="match status" value="1"/>
</dbReference>
<dbReference type="EMBL" id="JBANMG010000001">
    <property type="protein sequence ID" value="KAK6958478.1"/>
    <property type="molecule type" value="Genomic_DNA"/>
</dbReference>
<dbReference type="Proteomes" id="UP001369815">
    <property type="component" value="Unassembled WGS sequence"/>
</dbReference>
<accession>A0AAX6N0Q9</accession>
<dbReference type="InterPro" id="IPR013121">
    <property type="entry name" value="Fe_red_NAD-bd_6"/>
</dbReference>
<reference evidence="5 6" key="1">
    <citation type="journal article" date="2024" name="Front Chem Biol">
        <title>Unveiling the potential of Daldinia eschscholtzii MFLUCC 19-0629 through bioactivity and bioinformatics studies for enhanced sustainable agriculture production.</title>
        <authorList>
            <person name="Brooks S."/>
            <person name="Weaver J.A."/>
            <person name="Klomchit A."/>
            <person name="Alharthi S.A."/>
            <person name="Onlamun T."/>
            <person name="Nurani R."/>
            <person name="Vong T.K."/>
            <person name="Alberti F."/>
            <person name="Greco C."/>
        </authorList>
    </citation>
    <scope>NUCLEOTIDE SEQUENCE [LARGE SCALE GENOMIC DNA]</scope>
    <source>
        <strain evidence="5">MFLUCC 19-0629</strain>
    </source>
</reference>
<evidence type="ECO:0000256" key="1">
    <source>
        <dbReference type="ARBA" id="ARBA00022448"/>
    </source>
</evidence>
<evidence type="ECO:0000259" key="4">
    <source>
        <dbReference type="Pfam" id="PF08030"/>
    </source>
</evidence>
<evidence type="ECO:0000313" key="6">
    <source>
        <dbReference type="Proteomes" id="UP001369815"/>
    </source>
</evidence>
<dbReference type="PANTHER" id="PTHR32361:SF9">
    <property type="entry name" value="FERRIC REDUCTASE TRANSMEMBRANE COMPONENT 3-RELATED"/>
    <property type="match status" value="1"/>
</dbReference>
<dbReference type="GO" id="GO:0005886">
    <property type="term" value="C:plasma membrane"/>
    <property type="evidence" value="ECO:0007669"/>
    <property type="project" value="TreeGrafter"/>
</dbReference>
<dbReference type="AlphaFoldDB" id="A0AAX6N0Q9"/>
<dbReference type="GO" id="GO:0000293">
    <property type="term" value="F:ferric-chelate reductase activity"/>
    <property type="evidence" value="ECO:0007669"/>
    <property type="project" value="TreeGrafter"/>
</dbReference>